<feature type="domain" description="Bro-N" evidence="1">
    <location>
        <begin position="1"/>
        <end position="117"/>
    </location>
</feature>
<reference evidence="2 3" key="1">
    <citation type="submission" date="2015-12" db="EMBL/GenBank/DDBJ databases">
        <title>Phylogenomics in the description of a new species in the Pseudomonas syringae group.</title>
        <authorList>
            <person name="Busquets A."/>
            <person name="Gomila M."/>
            <person name="Beiki F."/>
            <person name="Rahimian H."/>
            <person name="Mulet M."/>
            <person name="Sanchez D."/>
            <person name="Garcia-Valdes E."/>
            <person name="Lalucat J."/>
        </authorList>
    </citation>
    <scope>NUCLEOTIDE SEQUENCE [LARGE SCALE GENOMIC DNA]</scope>
    <source>
        <strain evidence="2 3">S25</strain>
    </source>
</reference>
<dbReference type="Pfam" id="PF02498">
    <property type="entry name" value="Bro-N"/>
    <property type="match status" value="1"/>
</dbReference>
<evidence type="ECO:0000313" key="2">
    <source>
        <dbReference type="EMBL" id="MCI8210144.1"/>
    </source>
</evidence>
<evidence type="ECO:0000313" key="3">
    <source>
        <dbReference type="Proteomes" id="UP001320513"/>
    </source>
</evidence>
<protein>
    <submittedName>
        <fullName evidence="2">Phage antirepressor</fullName>
    </submittedName>
</protein>
<dbReference type="InterPro" id="IPR003497">
    <property type="entry name" value="BRO_N_domain"/>
</dbReference>
<accession>A0ABS9ZHS2</accession>
<dbReference type="PANTHER" id="PTHR36180">
    <property type="entry name" value="DNA-BINDING PROTEIN-RELATED-RELATED"/>
    <property type="match status" value="1"/>
</dbReference>
<organism evidence="2 3">
    <name type="scientific">Pseudomonas maioricensis</name>
    <dbReference type="NCBI Taxonomy" id="1766623"/>
    <lineage>
        <taxon>Bacteria</taxon>
        <taxon>Pseudomonadati</taxon>
        <taxon>Pseudomonadota</taxon>
        <taxon>Gammaproteobacteria</taxon>
        <taxon>Pseudomonadales</taxon>
        <taxon>Pseudomonadaceae</taxon>
        <taxon>Pseudomonas</taxon>
    </lineage>
</organism>
<keyword evidence="3" id="KW-1185">Reference proteome</keyword>
<gene>
    <name evidence="2" type="ORF">AUC61_11415</name>
</gene>
<dbReference type="PANTHER" id="PTHR36180:SF2">
    <property type="entry name" value="BRO FAMILY PROTEIN"/>
    <property type="match status" value="1"/>
</dbReference>
<sequence>MQALQPQPTRPADCFDTLLFIRHQRMLRALMIEGQGWFCLQDLARLMGKALDQRSICKLDPDQYRSAWLFANGHWSKQLLLSESGAYAMLVHHYVPENRALRRWLTHEVMPALREAPQTGQPSISVMQWPGKSLCLLHWQSEQWIKLRDMPDVMPAPQTWEQPWWRKVLRMDRP</sequence>
<name>A0ABS9ZHS2_9PSED</name>
<dbReference type="RefSeq" id="WP_243246148.1">
    <property type="nucleotide sequence ID" value="NZ_LOHG01000006.1"/>
</dbReference>
<comment type="caution">
    <text evidence="2">The sequence shown here is derived from an EMBL/GenBank/DDBJ whole genome shotgun (WGS) entry which is preliminary data.</text>
</comment>
<dbReference type="PROSITE" id="PS51750">
    <property type="entry name" value="BRO_N"/>
    <property type="match status" value="1"/>
</dbReference>
<dbReference type="EMBL" id="LOHG01000006">
    <property type="protein sequence ID" value="MCI8210144.1"/>
    <property type="molecule type" value="Genomic_DNA"/>
</dbReference>
<dbReference type="SMART" id="SM01040">
    <property type="entry name" value="Bro-N"/>
    <property type="match status" value="1"/>
</dbReference>
<proteinExistence type="predicted"/>
<evidence type="ECO:0000259" key="1">
    <source>
        <dbReference type="PROSITE" id="PS51750"/>
    </source>
</evidence>
<dbReference type="Proteomes" id="UP001320513">
    <property type="component" value="Unassembled WGS sequence"/>
</dbReference>